<dbReference type="PROSITE" id="PS51186">
    <property type="entry name" value="GNAT"/>
    <property type="match status" value="1"/>
</dbReference>
<dbReference type="PANTHER" id="PTHR42919:SF8">
    <property type="entry name" value="N-ALPHA-ACETYLTRANSFERASE 50"/>
    <property type="match status" value="1"/>
</dbReference>
<evidence type="ECO:0000259" key="3">
    <source>
        <dbReference type="PROSITE" id="PS51186"/>
    </source>
</evidence>
<sequence length="141" mass="16450">MSKIKIREYEAHDFAAVLGLWELTGLADKKRADSALTIEKSLKFGGKFWILEDLTSDECIGTIWLTNDSRRLYLHHLGVHPNYQQKGYGRLLSEKALLFAKKANMQIKLEVHETNKHAIKLYKNLGFQYLDKYDVMIKRKH</sequence>
<comment type="caution">
    <text evidence="4">The sequence shown here is derived from an EMBL/GenBank/DDBJ whole genome shotgun (WGS) entry which is preliminary data.</text>
</comment>
<name>A0A2V4A0Q4_9BACT</name>
<dbReference type="OrthoDB" id="9797456at2"/>
<evidence type="ECO:0000313" key="5">
    <source>
        <dbReference type="Proteomes" id="UP000248079"/>
    </source>
</evidence>
<dbReference type="InterPro" id="IPR051556">
    <property type="entry name" value="N-term/lysine_N-AcTrnsfr"/>
</dbReference>
<dbReference type="AlphaFoldDB" id="A0A2V4A0Q4"/>
<keyword evidence="1" id="KW-0808">Transferase</keyword>
<dbReference type="PANTHER" id="PTHR42919">
    <property type="entry name" value="N-ALPHA-ACETYLTRANSFERASE"/>
    <property type="match status" value="1"/>
</dbReference>
<keyword evidence="5" id="KW-1185">Reference proteome</keyword>
<feature type="domain" description="N-acetyltransferase" evidence="3">
    <location>
        <begin position="4"/>
        <end position="141"/>
    </location>
</feature>
<protein>
    <recommendedName>
        <fullName evidence="3">N-acetyltransferase domain-containing protein</fullName>
    </recommendedName>
</protein>
<accession>A0A2V4A0Q4</accession>
<dbReference type="InterPro" id="IPR016181">
    <property type="entry name" value="Acyl_CoA_acyltransferase"/>
</dbReference>
<reference evidence="4 5" key="1">
    <citation type="submission" date="2018-05" db="EMBL/GenBank/DDBJ databases">
        <title>Marinifilum breve JC075T sp. nov., a marine bacterium isolated from Yongle Blue Hole in the South China Sea.</title>
        <authorList>
            <person name="Fu T."/>
        </authorList>
    </citation>
    <scope>NUCLEOTIDE SEQUENCE [LARGE SCALE GENOMIC DNA]</scope>
    <source>
        <strain evidence="4 5">JC075</strain>
    </source>
</reference>
<proteinExistence type="predicted"/>
<dbReference type="Proteomes" id="UP000248079">
    <property type="component" value="Unassembled WGS sequence"/>
</dbReference>
<dbReference type="InterPro" id="IPR000182">
    <property type="entry name" value="GNAT_dom"/>
</dbReference>
<organism evidence="4 5">
    <name type="scientific">Marinifilum breve</name>
    <dbReference type="NCBI Taxonomy" id="2184082"/>
    <lineage>
        <taxon>Bacteria</taxon>
        <taxon>Pseudomonadati</taxon>
        <taxon>Bacteroidota</taxon>
        <taxon>Bacteroidia</taxon>
        <taxon>Marinilabiliales</taxon>
        <taxon>Marinifilaceae</taxon>
    </lineage>
</organism>
<dbReference type="SUPFAM" id="SSF55729">
    <property type="entry name" value="Acyl-CoA N-acyltransferases (Nat)"/>
    <property type="match status" value="1"/>
</dbReference>
<evidence type="ECO:0000256" key="2">
    <source>
        <dbReference type="ARBA" id="ARBA00023315"/>
    </source>
</evidence>
<dbReference type="CDD" id="cd04301">
    <property type="entry name" value="NAT_SF"/>
    <property type="match status" value="1"/>
</dbReference>
<gene>
    <name evidence="4" type="ORF">DF185_08045</name>
</gene>
<dbReference type="GO" id="GO:0016747">
    <property type="term" value="F:acyltransferase activity, transferring groups other than amino-acyl groups"/>
    <property type="evidence" value="ECO:0007669"/>
    <property type="project" value="InterPro"/>
</dbReference>
<dbReference type="EMBL" id="QFLI01000003">
    <property type="protein sequence ID" value="PXY01427.1"/>
    <property type="molecule type" value="Genomic_DNA"/>
</dbReference>
<evidence type="ECO:0000313" key="4">
    <source>
        <dbReference type="EMBL" id="PXY01427.1"/>
    </source>
</evidence>
<dbReference type="Gene3D" id="3.40.630.30">
    <property type="match status" value="1"/>
</dbReference>
<dbReference type="RefSeq" id="WP_110360239.1">
    <property type="nucleotide sequence ID" value="NZ_QFLI01000003.1"/>
</dbReference>
<dbReference type="Pfam" id="PF00583">
    <property type="entry name" value="Acetyltransf_1"/>
    <property type="match status" value="1"/>
</dbReference>
<evidence type="ECO:0000256" key="1">
    <source>
        <dbReference type="ARBA" id="ARBA00022679"/>
    </source>
</evidence>
<keyword evidence="2" id="KW-0012">Acyltransferase</keyword>